<feature type="non-terminal residue" evidence="1">
    <location>
        <position position="1"/>
    </location>
</feature>
<sequence length="149" mass="16369">CTGSCNNSTLTRRVWCSSSICNQHERPSSTRRCILLHCTNGSIYKTKLSTTSIRPTISSSLKSAKVQLTTTVLPIRTSKIINTSHKKSLTTKLLTTTTHLPKTSSTIKSSTTSTRIKSITTTTKATTRIVLSTKKITTTTKKKNIIKKP</sequence>
<gene>
    <name evidence="1" type="ORF">JBS370_LOCUS11015</name>
</gene>
<name>A0A818WDT3_9BILA</name>
<dbReference type="Proteomes" id="UP000663836">
    <property type="component" value="Unassembled WGS sequence"/>
</dbReference>
<comment type="caution">
    <text evidence="1">The sequence shown here is derived from an EMBL/GenBank/DDBJ whole genome shotgun (WGS) entry which is preliminary data.</text>
</comment>
<dbReference type="AlphaFoldDB" id="A0A818WDT3"/>
<dbReference type="EMBL" id="CAJOBD010000829">
    <property type="protein sequence ID" value="CAF3724594.1"/>
    <property type="molecule type" value="Genomic_DNA"/>
</dbReference>
<proteinExistence type="predicted"/>
<reference evidence="1" key="1">
    <citation type="submission" date="2021-02" db="EMBL/GenBank/DDBJ databases">
        <authorList>
            <person name="Nowell W R."/>
        </authorList>
    </citation>
    <scope>NUCLEOTIDE SEQUENCE</scope>
</reference>
<organism evidence="1 2">
    <name type="scientific">Rotaria sordida</name>
    <dbReference type="NCBI Taxonomy" id="392033"/>
    <lineage>
        <taxon>Eukaryota</taxon>
        <taxon>Metazoa</taxon>
        <taxon>Spiralia</taxon>
        <taxon>Gnathifera</taxon>
        <taxon>Rotifera</taxon>
        <taxon>Eurotatoria</taxon>
        <taxon>Bdelloidea</taxon>
        <taxon>Philodinida</taxon>
        <taxon>Philodinidae</taxon>
        <taxon>Rotaria</taxon>
    </lineage>
</organism>
<evidence type="ECO:0000313" key="1">
    <source>
        <dbReference type="EMBL" id="CAF3724594.1"/>
    </source>
</evidence>
<protein>
    <submittedName>
        <fullName evidence="1">Uncharacterized protein</fullName>
    </submittedName>
</protein>
<accession>A0A818WDT3</accession>
<evidence type="ECO:0000313" key="2">
    <source>
        <dbReference type="Proteomes" id="UP000663836"/>
    </source>
</evidence>